<organism evidence="7">
    <name type="scientific">Ignisphaera aggregans</name>
    <dbReference type="NCBI Taxonomy" id="334771"/>
    <lineage>
        <taxon>Archaea</taxon>
        <taxon>Thermoproteota</taxon>
        <taxon>Thermoprotei</taxon>
        <taxon>Desulfurococcales</taxon>
        <taxon>Desulfurococcaceae</taxon>
        <taxon>Ignisphaera</taxon>
    </lineage>
</organism>
<dbReference type="PROSITE" id="PS50928">
    <property type="entry name" value="ABC_TM1"/>
    <property type="match status" value="1"/>
</dbReference>
<dbReference type="PANTHER" id="PTHR42729:SF1">
    <property type="entry name" value="OLIGO_DIPEPTIDE TRANSPORT, PERMEASE PROTEIN (DPPC-2)"/>
    <property type="match status" value="1"/>
</dbReference>
<dbReference type="GO" id="GO:0005886">
    <property type="term" value="C:plasma membrane"/>
    <property type="evidence" value="ECO:0007669"/>
    <property type="project" value="UniProtKB-SubCell"/>
</dbReference>
<evidence type="ECO:0000256" key="4">
    <source>
        <dbReference type="ARBA" id="ARBA00023136"/>
    </source>
</evidence>
<evidence type="ECO:0000256" key="1">
    <source>
        <dbReference type="ARBA" id="ARBA00004141"/>
    </source>
</evidence>
<dbReference type="AlphaFoldDB" id="A0A7J2U5N9"/>
<evidence type="ECO:0000259" key="6">
    <source>
        <dbReference type="PROSITE" id="PS50928"/>
    </source>
</evidence>
<comment type="caution">
    <text evidence="7">The sequence shown here is derived from an EMBL/GenBank/DDBJ whole genome shotgun (WGS) entry which is preliminary data.</text>
</comment>
<reference evidence="7" key="1">
    <citation type="journal article" date="2020" name="mSystems">
        <title>Genome- and Community-Level Interaction Insights into Carbon Utilization and Element Cycling Functions of Hydrothermarchaeota in Hydrothermal Sediment.</title>
        <authorList>
            <person name="Zhou Z."/>
            <person name="Liu Y."/>
            <person name="Xu W."/>
            <person name="Pan J."/>
            <person name="Luo Z.H."/>
            <person name="Li M."/>
        </authorList>
    </citation>
    <scope>NUCLEOTIDE SEQUENCE [LARGE SCALE GENOMIC DNA]</scope>
    <source>
        <strain evidence="7">SpSt-125</strain>
    </source>
</reference>
<keyword evidence="5" id="KW-0813">Transport</keyword>
<feature type="transmembrane region" description="Helical" evidence="5">
    <location>
        <begin position="135"/>
        <end position="152"/>
    </location>
</feature>
<sequence>MGFKDMIRDKTFIVSLAIVVGIVLYITIYSSYFIKVDPSKWYSYPKGIPPSSRYPFGTTLTGQNLADLVPVALKNSLVIGITTAVTSTIIAIVLAALVTIARRGVSALMVFIDTMCTIPPLPVLIVMIFTWRDYITMPIIGLILSIFGWAWPSRSLISILSSLKERTFVHTSYLSGLPSYMIVMKDFMPYIMRYMLVGFINLMLWAIGMETTISMFGAMKMETPTIGTTLYWALQYQAFLLGLWWWYLIPVLFLIALVLPLYLVGIKIDEYLT</sequence>
<dbReference type="Gene3D" id="1.10.3720.10">
    <property type="entry name" value="MetI-like"/>
    <property type="match status" value="1"/>
</dbReference>
<gene>
    <name evidence="7" type="ORF">ENO26_10870</name>
</gene>
<dbReference type="CDD" id="cd06261">
    <property type="entry name" value="TM_PBP2"/>
    <property type="match status" value="1"/>
</dbReference>
<feature type="transmembrane region" description="Helical" evidence="5">
    <location>
        <begin position="12"/>
        <end position="34"/>
    </location>
</feature>
<dbReference type="InterPro" id="IPR035906">
    <property type="entry name" value="MetI-like_sf"/>
</dbReference>
<protein>
    <submittedName>
        <fullName evidence="7">ABC transporter permease subunit</fullName>
    </submittedName>
</protein>
<evidence type="ECO:0000256" key="3">
    <source>
        <dbReference type="ARBA" id="ARBA00022989"/>
    </source>
</evidence>
<dbReference type="GO" id="GO:0055085">
    <property type="term" value="P:transmembrane transport"/>
    <property type="evidence" value="ECO:0007669"/>
    <property type="project" value="InterPro"/>
</dbReference>
<comment type="similarity">
    <text evidence="5">Belongs to the binding-protein-dependent transport system permease family.</text>
</comment>
<evidence type="ECO:0000256" key="2">
    <source>
        <dbReference type="ARBA" id="ARBA00022692"/>
    </source>
</evidence>
<dbReference type="InterPro" id="IPR000515">
    <property type="entry name" value="MetI-like"/>
</dbReference>
<feature type="domain" description="ABC transmembrane type-1" evidence="6">
    <location>
        <begin position="73"/>
        <end position="265"/>
    </location>
</feature>
<feature type="transmembrane region" description="Helical" evidence="5">
    <location>
        <begin position="194"/>
        <end position="218"/>
    </location>
</feature>
<evidence type="ECO:0000313" key="7">
    <source>
        <dbReference type="EMBL" id="HEM68041.1"/>
    </source>
</evidence>
<comment type="subcellular location">
    <subcellularLocation>
        <location evidence="5">Cell membrane</location>
        <topology evidence="5">Multi-pass membrane protein</topology>
    </subcellularLocation>
    <subcellularLocation>
        <location evidence="1">Membrane</location>
        <topology evidence="1">Multi-pass membrane protein</topology>
    </subcellularLocation>
</comment>
<dbReference type="SUPFAM" id="SSF161098">
    <property type="entry name" value="MetI-like"/>
    <property type="match status" value="1"/>
</dbReference>
<feature type="transmembrane region" description="Helical" evidence="5">
    <location>
        <begin position="238"/>
        <end position="264"/>
    </location>
</feature>
<evidence type="ECO:0000256" key="5">
    <source>
        <dbReference type="RuleBase" id="RU363032"/>
    </source>
</evidence>
<feature type="transmembrane region" description="Helical" evidence="5">
    <location>
        <begin position="77"/>
        <end position="100"/>
    </location>
</feature>
<feature type="transmembrane region" description="Helical" evidence="5">
    <location>
        <begin position="107"/>
        <end position="129"/>
    </location>
</feature>
<name>A0A7J2U5N9_9CREN</name>
<dbReference type="Pfam" id="PF00528">
    <property type="entry name" value="BPD_transp_1"/>
    <property type="match status" value="1"/>
</dbReference>
<keyword evidence="3 5" id="KW-1133">Transmembrane helix</keyword>
<keyword evidence="4 5" id="KW-0472">Membrane</keyword>
<dbReference type="PANTHER" id="PTHR42729">
    <property type="entry name" value="OLIGO/DIPEPTIDE TRANSPORT, PERMEASE PROTEIN (DPPC-2)"/>
    <property type="match status" value="1"/>
</dbReference>
<accession>A0A7J2U5N9</accession>
<proteinExistence type="inferred from homology"/>
<keyword evidence="2 5" id="KW-0812">Transmembrane</keyword>
<dbReference type="EMBL" id="DSEU01000074">
    <property type="protein sequence ID" value="HEM68041.1"/>
    <property type="molecule type" value="Genomic_DNA"/>
</dbReference>